<dbReference type="PANTHER" id="PTHR37804">
    <property type="entry name" value="CDAA REGULATORY PROTEIN CDAR"/>
    <property type="match status" value="1"/>
</dbReference>
<dbReference type="PANTHER" id="PTHR37804:SF1">
    <property type="entry name" value="CDAA REGULATORY PROTEIN CDAR"/>
    <property type="match status" value="1"/>
</dbReference>
<dbReference type="InterPro" id="IPR012505">
    <property type="entry name" value="YbbR"/>
</dbReference>
<gene>
    <name evidence="1" type="ORF">WMO66_03800</name>
</gene>
<reference evidence="1 2" key="1">
    <citation type="submission" date="2024-03" db="EMBL/GenBank/DDBJ databases">
        <title>Human intestinal bacterial collection.</title>
        <authorList>
            <person name="Pauvert C."/>
            <person name="Hitch T.C.A."/>
            <person name="Clavel T."/>
        </authorList>
    </citation>
    <scope>NUCLEOTIDE SEQUENCE [LARGE SCALE GENOMIC DNA]</scope>
    <source>
        <strain evidence="1 2">CLA-AA-H192</strain>
    </source>
</reference>
<dbReference type="Gene3D" id="2.170.120.30">
    <property type="match status" value="2"/>
</dbReference>
<dbReference type="EMBL" id="JBBMFF010000152">
    <property type="protein sequence ID" value="MEQ2510381.1"/>
    <property type="molecule type" value="Genomic_DNA"/>
</dbReference>
<evidence type="ECO:0000313" key="1">
    <source>
        <dbReference type="EMBL" id="MEQ2510381.1"/>
    </source>
</evidence>
<evidence type="ECO:0000313" key="2">
    <source>
        <dbReference type="Proteomes" id="UP001491552"/>
    </source>
</evidence>
<comment type="caution">
    <text evidence="1">The sequence shown here is derived from an EMBL/GenBank/DDBJ whole genome shotgun (WGS) entry which is preliminary data.</text>
</comment>
<sequence length="419" mass="44526">MQKSKILAFLLALVVSIVLWFYAVTVVNPDDTITISGISVQFEGTEALTSQGLMLTGGDSTKVSIKVSGRRSDLKELNNETVTAIADVTRIAASGSYQLSWSVVWPSTVATGDISETSRAPSRISVTVSDIKENPEVPIELEYTGEPKTGYMIDKSNLTLGTQSISVRGPAEEVNKIARAVVRVDVTDADALIDTDCPVVLLDKDGNELSLSQYVTSSADSVRVTIPILQYKDIKLNATLISGGGATSEDAEVTIEPSTLRVTGNTAVLDAMADELTIRTIDLAQITGTETFEVTPELPSGVTSRADSQTVKITVTLKGLVTKEFTVPTANILRKEAPAGMTFADQNVKITVRGRASVMSTLRMEDLTVTADFSRHYDAAAKQVELEVALPANVSAGVIGGPYTVQVSLSETDGGNTES</sequence>
<protein>
    <submittedName>
        <fullName evidence="1">CdaR family protein</fullName>
    </submittedName>
</protein>
<organism evidence="1 2">
    <name type="scientific">Faecousia intestinalis</name>
    <dbReference type="NCBI Taxonomy" id="3133167"/>
    <lineage>
        <taxon>Bacteria</taxon>
        <taxon>Bacillati</taxon>
        <taxon>Bacillota</taxon>
        <taxon>Clostridia</taxon>
        <taxon>Eubacteriales</taxon>
        <taxon>Oscillospiraceae</taxon>
        <taxon>Faecousia</taxon>
    </lineage>
</organism>
<accession>A0ABV1G4P1</accession>
<name>A0ABV1G4P1_9FIRM</name>
<dbReference type="InterPro" id="IPR053154">
    <property type="entry name" value="c-di-AMP_regulator"/>
</dbReference>
<dbReference type="Pfam" id="PF07949">
    <property type="entry name" value="YbbR"/>
    <property type="match status" value="1"/>
</dbReference>
<proteinExistence type="predicted"/>
<dbReference type="Gene3D" id="2.170.120.40">
    <property type="entry name" value="YbbR-like domain"/>
    <property type="match status" value="2"/>
</dbReference>
<dbReference type="RefSeq" id="WP_349135053.1">
    <property type="nucleotide sequence ID" value="NZ_JBBMFF010000152.1"/>
</dbReference>
<dbReference type="Proteomes" id="UP001491552">
    <property type="component" value="Unassembled WGS sequence"/>
</dbReference>
<keyword evidence="2" id="KW-1185">Reference proteome</keyword>